<dbReference type="AlphaFoldDB" id="A0A0A1VVP5"/>
<evidence type="ECO:0000256" key="1">
    <source>
        <dbReference type="SAM" id="MobiDB-lite"/>
    </source>
</evidence>
<protein>
    <submittedName>
        <fullName evidence="2">Uncharacterized protein</fullName>
    </submittedName>
</protein>
<dbReference type="Proteomes" id="UP000030321">
    <property type="component" value="Unassembled WGS sequence"/>
</dbReference>
<sequence length="44" mass="4412">MPTYTLANTRNPPGAGPAARTNGKPSGKSGVEALTADVKKLADS</sequence>
<proteinExistence type="predicted"/>
<gene>
    <name evidence="2" type="ORF">N44_03629</name>
</gene>
<feature type="compositionally biased region" description="Polar residues" evidence="1">
    <location>
        <begin position="1"/>
        <end position="11"/>
    </location>
</feature>
<organism evidence="2 3">
    <name type="scientific">Microcystis aeruginosa NIES-44</name>
    <dbReference type="NCBI Taxonomy" id="449439"/>
    <lineage>
        <taxon>Bacteria</taxon>
        <taxon>Bacillati</taxon>
        <taxon>Cyanobacteriota</taxon>
        <taxon>Cyanophyceae</taxon>
        <taxon>Oscillatoriophycideae</taxon>
        <taxon>Chroococcales</taxon>
        <taxon>Microcystaceae</taxon>
        <taxon>Microcystis</taxon>
    </lineage>
</organism>
<comment type="caution">
    <text evidence="2">The sequence shown here is derived from an EMBL/GenBank/DDBJ whole genome shotgun (WGS) entry which is preliminary data.</text>
</comment>
<evidence type="ECO:0000313" key="3">
    <source>
        <dbReference type="Proteomes" id="UP000030321"/>
    </source>
</evidence>
<name>A0A0A1VVP5_MICAE</name>
<dbReference type="EMBL" id="BBPA01000049">
    <property type="protein sequence ID" value="GAL93877.1"/>
    <property type="molecule type" value="Genomic_DNA"/>
</dbReference>
<feature type="region of interest" description="Disordered" evidence="1">
    <location>
        <begin position="1"/>
        <end position="44"/>
    </location>
</feature>
<evidence type="ECO:0000313" key="2">
    <source>
        <dbReference type="EMBL" id="GAL93877.1"/>
    </source>
</evidence>
<reference evidence="3" key="1">
    <citation type="journal article" date="2015" name="Genome">
        <title>Whole Genome Sequence of the Non-Microcystin-Producing Microcystis aeruginosa Strain NIES-44.</title>
        <authorList>
            <person name="Okano K."/>
            <person name="Miyata N."/>
            <person name="Ozaki Y."/>
        </authorList>
    </citation>
    <scope>NUCLEOTIDE SEQUENCE [LARGE SCALE GENOMIC DNA]</scope>
    <source>
        <strain evidence="3">NIES-44</strain>
    </source>
</reference>
<accession>A0A0A1VVP5</accession>